<evidence type="ECO:0000313" key="7">
    <source>
        <dbReference type="Proteomes" id="UP000594263"/>
    </source>
</evidence>
<dbReference type="SUPFAM" id="SSF48452">
    <property type="entry name" value="TPR-like"/>
    <property type="match status" value="1"/>
</dbReference>
<feature type="domain" description="U3 small nucleolar RNA-associated protein 6 N-terminal" evidence="5">
    <location>
        <begin position="10"/>
        <end position="58"/>
    </location>
</feature>
<dbReference type="GO" id="GO:0030515">
    <property type="term" value="F:snoRNA binding"/>
    <property type="evidence" value="ECO:0007669"/>
    <property type="project" value="InterPro"/>
</dbReference>
<dbReference type="Proteomes" id="UP000594263">
    <property type="component" value="Unplaced"/>
</dbReference>
<dbReference type="EnsemblPlants" id="Kaladp0061s0115.1.v1.1">
    <property type="protein sequence ID" value="Kaladp0061s0115.1.v1.1"/>
    <property type="gene ID" value="Kaladp0061s0115.v1.1"/>
</dbReference>
<evidence type="ECO:0000256" key="4">
    <source>
        <dbReference type="ARBA" id="ARBA00023242"/>
    </source>
</evidence>
<proteinExistence type="predicted"/>
<evidence type="ECO:0000259" key="5">
    <source>
        <dbReference type="Pfam" id="PF08640"/>
    </source>
</evidence>
<evidence type="ECO:0000256" key="1">
    <source>
        <dbReference type="ARBA" id="ARBA00004604"/>
    </source>
</evidence>
<dbReference type="GO" id="GO:0032040">
    <property type="term" value="C:small-subunit processome"/>
    <property type="evidence" value="ECO:0007669"/>
    <property type="project" value="TreeGrafter"/>
</dbReference>
<dbReference type="OMA" id="QWRVENQ"/>
<dbReference type="Gramene" id="Kaladp0061s0115.1.v1.1">
    <property type="protein sequence ID" value="Kaladp0061s0115.1.v1.1"/>
    <property type="gene ID" value="Kaladp0061s0115.v1.1"/>
</dbReference>
<evidence type="ECO:0000256" key="3">
    <source>
        <dbReference type="ARBA" id="ARBA00022737"/>
    </source>
</evidence>
<keyword evidence="4" id="KW-0539">Nucleus</keyword>
<dbReference type="PANTHER" id="PTHR23271:SF1">
    <property type="entry name" value="U3 SMALL NUCLEOLAR RNA-ASSOCIATED PROTEIN 6 HOMOLOG"/>
    <property type="match status" value="1"/>
</dbReference>
<organism evidence="6 7">
    <name type="scientific">Kalanchoe fedtschenkoi</name>
    <name type="common">Lavender scallops</name>
    <name type="synonym">South American air plant</name>
    <dbReference type="NCBI Taxonomy" id="63787"/>
    <lineage>
        <taxon>Eukaryota</taxon>
        <taxon>Viridiplantae</taxon>
        <taxon>Streptophyta</taxon>
        <taxon>Embryophyta</taxon>
        <taxon>Tracheophyta</taxon>
        <taxon>Spermatophyta</taxon>
        <taxon>Magnoliopsida</taxon>
        <taxon>eudicotyledons</taxon>
        <taxon>Gunneridae</taxon>
        <taxon>Pentapetalae</taxon>
        <taxon>Saxifragales</taxon>
        <taxon>Crassulaceae</taxon>
        <taxon>Kalanchoe</taxon>
    </lineage>
</organism>
<dbReference type="GO" id="GO:0034388">
    <property type="term" value="C:Pwp2p-containing subcomplex of 90S preribosome"/>
    <property type="evidence" value="ECO:0007669"/>
    <property type="project" value="TreeGrafter"/>
</dbReference>
<dbReference type="PANTHER" id="PTHR23271">
    <property type="entry name" value="HEPATOCELLULAR CARCINOMA-ASSOCIATED ANTIGEN 66"/>
    <property type="match status" value="1"/>
</dbReference>
<name>A0A7N0UDV2_KALFE</name>
<comment type="subcellular location">
    <subcellularLocation>
        <location evidence="1">Nucleus</location>
        <location evidence="1">Nucleolus</location>
    </subcellularLocation>
</comment>
<evidence type="ECO:0000256" key="2">
    <source>
        <dbReference type="ARBA" id="ARBA00022552"/>
    </source>
</evidence>
<dbReference type="Pfam" id="PF08640">
    <property type="entry name" value="U3_assoc_6"/>
    <property type="match status" value="1"/>
</dbReference>
<protein>
    <recommendedName>
        <fullName evidence="5">U3 small nucleolar RNA-associated protein 6 N-terminal domain-containing protein</fullName>
    </recommendedName>
</protein>
<dbReference type="InterPro" id="IPR055347">
    <property type="entry name" value="UTP6_N"/>
</dbReference>
<reference evidence="6" key="1">
    <citation type="submission" date="2021-01" db="UniProtKB">
        <authorList>
            <consortium name="EnsemblPlants"/>
        </authorList>
    </citation>
    <scope>IDENTIFICATION</scope>
</reference>
<accession>A0A7N0UDV2</accession>
<keyword evidence="3" id="KW-0677">Repeat</keyword>
<keyword evidence="7" id="KW-1185">Reference proteome</keyword>
<dbReference type="AlphaFoldDB" id="A0A7N0UDV2"/>
<dbReference type="Gene3D" id="1.25.40.10">
    <property type="entry name" value="Tetratricopeptide repeat domain"/>
    <property type="match status" value="1"/>
</dbReference>
<dbReference type="GO" id="GO:0000462">
    <property type="term" value="P:maturation of SSU-rRNA from tricistronic rRNA transcript (SSU-rRNA, 5.8S rRNA, LSU-rRNA)"/>
    <property type="evidence" value="ECO:0007669"/>
    <property type="project" value="InterPro"/>
</dbReference>
<sequence length="277" mass="32596">MADVVQYKLERMEIAEIVEQRRKFEYRLKRPSPLKQDYLAYIDYEKQVDSLRDKKMKKGVSDFAGVLRILDVYRLAVTRFKGDVELWFQYLEFCKQRRNGRMKKVLTQMIRFHPKVPGVWIYAAAWEFDHNLNVTAARALMQNGLRYLRMELTYLNKLKARNVVHGEDEGSLAVKQVDAGEKQWRVENQDLFMSIEDGEGKGEVENEQSKKHDFFQGRALCILKPVYGDAVKSIPSSIGLRQHLFEIVEAMNLAQLEHLKRQFLDDMNRLQRLFNSA</sequence>
<dbReference type="InterPro" id="IPR013949">
    <property type="entry name" value="Utp6"/>
</dbReference>
<keyword evidence="2" id="KW-0698">rRNA processing</keyword>
<evidence type="ECO:0000313" key="6">
    <source>
        <dbReference type="EnsemblPlants" id="Kaladp0061s0115.1.v1.1"/>
    </source>
</evidence>
<dbReference type="InterPro" id="IPR011990">
    <property type="entry name" value="TPR-like_helical_dom_sf"/>
</dbReference>